<dbReference type="InterPro" id="IPR044974">
    <property type="entry name" value="Disease_R_plants"/>
</dbReference>
<gene>
    <name evidence="9" type="ORF">RJT34_17266</name>
</gene>
<dbReference type="SMART" id="SM00255">
    <property type="entry name" value="TIR"/>
    <property type="match status" value="1"/>
</dbReference>
<keyword evidence="10" id="KW-1185">Reference proteome</keyword>
<dbReference type="Pfam" id="PF07725">
    <property type="entry name" value="LRR_3"/>
    <property type="match status" value="1"/>
</dbReference>
<dbReference type="InterPro" id="IPR000157">
    <property type="entry name" value="TIR_dom"/>
</dbReference>
<dbReference type="Proteomes" id="UP001359559">
    <property type="component" value="Unassembled WGS sequence"/>
</dbReference>
<dbReference type="Gene3D" id="3.40.50.10140">
    <property type="entry name" value="Toll/interleukin-1 receptor homology (TIR) domain"/>
    <property type="match status" value="1"/>
</dbReference>
<dbReference type="EC" id="3.2.2.6" evidence="1"/>
<evidence type="ECO:0000256" key="6">
    <source>
        <dbReference type="ARBA" id="ARBA00047304"/>
    </source>
</evidence>
<evidence type="ECO:0000313" key="9">
    <source>
        <dbReference type="EMBL" id="KAK7294377.1"/>
    </source>
</evidence>
<name>A0AAN9PEN5_CLITE</name>
<dbReference type="InterPro" id="IPR002182">
    <property type="entry name" value="NB-ARC"/>
</dbReference>
<dbReference type="Gene3D" id="1.10.8.430">
    <property type="entry name" value="Helical domain of apoptotic protease-activating factors"/>
    <property type="match status" value="1"/>
</dbReference>
<dbReference type="InterPro" id="IPR032675">
    <property type="entry name" value="LRR_dom_sf"/>
</dbReference>
<keyword evidence="7" id="KW-0472">Membrane</keyword>
<dbReference type="InterPro" id="IPR011713">
    <property type="entry name" value="Leu-rich_rpt_3"/>
</dbReference>
<evidence type="ECO:0000256" key="4">
    <source>
        <dbReference type="ARBA" id="ARBA00022801"/>
    </source>
</evidence>
<accession>A0AAN9PEN5</accession>
<dbReference type="Gene3D" id="3.40.50.300">
    <property type="entry name" value="P-loop containing nucleotide triphosphate hydrolases"/>
    <property type="match status" value="1"/>
</dbReference>
<dbReference type="SUPFAM" id="SSF52540">
    <property type="entry name" value="P-loop containing nucleoside triphosphate hydrolases"/>
    <property type="match status" value="1"/>
</dbReference>
<dbReference type="FunFam" id="3.40.50.10140:FF:000007">
    <property type="entry name" value="Disease resistance protein (TIR-NBS-LRR class)"/>
    <property type="match status" value="1"/>
</dbReference>
<sequence>MIINTNSTSFDSVLLLSLWSYHHINIIITIFCLSFLLSFLFFFSLQFTLRRISPDPTESENTSSSGSAAEAHSPQKKYDVFINFRGEDTRNTLVSHLLSALENEGIEIYSDYLLDRGDAVWPALASAIEASHISILVFSPNYASSKWCLEELVKIMECRREHGQVVLPLFYEIDPSDVRKQRGSFEGAFAKHVRAVYNNESNEETLRKWRNALREAANISGWDFQSRLHRDDAHFVKNIVIDVLQKLYQRYPNELKDVVGIEKTLEHVELLLESVPKVGIWGMGGIGKTTIARALFAKHFPQYDSVCFLENIRENSEKNGLESLSHRLLSELLKVEGPFSNVGSAFIRKRLKSKKVLIVLDDVDGHDQLQRLCGQLGDLGEDSKLVITTRNKHLLNRRVDKICEVKEWSYEESKKLFILHAFSEGPLQEGYADLLDKAIQYAGGIPLALKILGLHLCNRSPAFWESTLSKLKEYPDEDIVKVLKVSYDGLHRLEKKIFLDIAFFFNLKRKNDVIRILDAFGFYATTGIQILEDKALISIGYNDEILMHDLLIDMGLDIVAKECEENPGRRSRLRGKDVYDVLENNKGTDTVEGIILDLSEIRGLHLHLSADTFNKLSKLRFIQFYEPSGERCDVVYNEITLNSFPDKTRYFQWDRYPFKSFPSKFCPESLVEFHMPHSNVEQLWQGMQDLVNLEFIDLRECKQLLELPDFSRATKLKWAYLSGCESLRSIHPSLLSMDSLTTLLLDGCRELKSLKTRKHFKSLQQFNVDHCSSLLEFSLSSDLIERLDLSTTGVEVLHSTIGRSRNLGWLNLEGLRLKKVPDELSLLTSLKELRISNCGQAINKQKLHVICDGTLPSLQILHLKDCRMLSELPDNISSLSSLLELSLKGSSVKRLPASMKNLNELEILSLEGCRKLQSLPELPPFIKEFNADNCTSLAKVSTLKPFSTQMKGKHKYISFKNGTKLSESSLLSIMEDIEYTMLSAAFHNVEVRCFGLATHSYNYNTVKACFPEKSVQKSSPWRTRGSSINIELPNEPFQLLGFVYCVVLSPSRGMKQHGAHTHIQCECFRENGEKLGYTSKWHYKAIEEELDSDHVFLWYDPFHSDIVIGQCERNVCFNFSLTDESGELDGLVRIKECGVRLIWSSESEFHNFLRSLDLKNIDKVKLGIKLGLALDMDRGNWINSRKLFFALDNEEELEESLKLNLESRHRVILTAIETETNNT</sequence>
<evidence type="ECO:0000256" key="2">
    <source>
        <dbReference type="ARBA" id="ARBA00022614"/>
    </source>
</evidence>
<dbReference type="GO" id="GO:0061809">
    <property type="term" value="F:NAD+ nucleosidase activity, cyclic ADP-ribose generating"/>
    <property type="evidence" value="ECO:0007669"/>
    <property type="project" value="UniProtKB-EC"/>
</dbReference>
<dbReference type="InterPro" id="IPR045344">
    <property type="entry name" value="C-JID"/>
</dbReference>
<dbReference type="PROSITE" id="PS50104">
    <property type="entry name" value="TIR"/>
    <property type="match status" value="1"/>
</dbReference>
<dbReference type="SUPFAM" id="SSF52200">
    <property type="entry name" value="Toll/Interleukin receptor TIR domain"/>
    <property type="match status" value="1"/>
</dbReference>
<dbReference type="PANTHER" id="PTHR11017">
    <property type="entry name" value="LEUCINE-RICH REPEAT-CONTAINING PROTEIN"/>
    <property type="match status" value="1"/>
</dbReference>
<protein>
    <recommendedName>
        <fullName evidence="1">ADP-ribosyl cyclase/cyclic ADP-ribose hydrolase</fullName>
        <ecNumber evidence="1">3.2.2.6</ecNumber>
    </recommendedName>
</protein>
<dbReference type="Pfam" id="PF23282">
    <property type="entry name" value="WHD_ROQ1"/>
    <property type="match status" value="1"/>
</dbReference>
<evidence type="ECO:0000256" key="1">
    <source>
        <dbReference type="ARBA" id="ARBA00011982"/>
    </source>
</evidence>
<evidence type="ECO:0000256" key="3">
    <source>
        <dbReference type="ARBA" id="ARBA00022737"/>
    </source>
</evidence>
<dbReference type="InterPro" id="IPR027417">
    <property type="entry name" value="P-loop_NTPase"/>
</dbReference>
<reference evidence="9 10" key="1">
    <citation type="submission" date="2024-01" db="EMBL/GenBank/DDBJ databases">
        <title>The genomes of 5 underutilized Papilionoideae crops provide insights into root nodulation and disease resistance.</title>
        <authorList>
            <person name="Yuan L."/>
        </authorList>
    </citation>
    <scope>NUCLEOTIDE SEQUENCE [LARGE SCALE GENOMIC DNA]</scope>
    <source>
        <strain evidence="9">LY-2023</strain>
        <tissue evidence="9">Leaf</tissue>
    </source>
</reference>
<dbReference type="InterPro" id="IPR035897">
    <property type="entry name" value="Toll_tir_struct_dom_sf"/>
</dbReference>
<evidence type="ECO:0000256" key="7">
    <source>
        <dbReference type="SAM" id="Phobius"/>
    </source>
</evidence>
<dbReference type="AlphaFoldDB" id="A0AAN9PEN5"/>
<comment type="catalytic activity">
    <reaction evidence="6">
        <text>NAD(+) + H2O = ADP-D-ribose + nicotinamide + H(+)</text>
        <dbReference type="Rhea" id="RHEA:16301"/>
        <dbReference type="ChEBI" id="CHEBI:15377"/>
        <dbReference type="ChEBI" id="CHEBI:15378"/>
        <dbReference type="ChEBI" id="CHEBI:17154"/>
        <dbReference type="ChEBI" id="CHEBI:57540"/>
        <dbReference type="ChEBI" id="CHEBI:57967"/>
        <dbReference type="EC" id="3.2.2.6"/>
    </reaction>
    <physiologicalReaction direction="left-to-right" evidence="6">
        <dbReference type="Rhea" id="RHEA:16302"/>
    </physiologicalReaction>
</comment>
<dbReference type="PANTHER" id="PTHR11017:SF562">
    <property type="entry name" value="ADP-RIBOSYL CYCLASE_CYCLIC ADP-RIBOSE HYDROLASE"/>
    <property type="match status" value="1"/>
</dbReference>
<keyword evidence="7" id="KW-1133">Transmembrane helix</keyword>
<evidence type="ECO:0000256" key="5">
    <source>
        <dbReference type="ARBA" id="ARBA00023027"/>
    </source>
</evidence>
<evidence type="ECO:0000313" key="10">
    <source>
        <dbReference type="Proteomes" id="UP001359559"/>
    </source>
</evidence>
<keyword evidence="2" id="KW-0433">Leucine-rich repeat</keyword>
<dbReference type="SUPFAM" id="SSF52058">
    <property type="entry name" value="L domain-like"/>
    <property type="match status" value="1"/>
</dbReference>
<comment type="caution">
    <text evidence="9">The sequence shown here is derived from an EMBL/GenBank/DDBJ whole genome shotgun (WGS) entry which is preliminary data.</text>
</comment>
<dbReference type="GO" id="GO:0007165">
    <property type="term" value="P:signal transduction"/>
    <property type="evidence" value="ECO:0007669"/>
    <property type="project" value="InterPro"/>
</dbReference>
<dbReference type="EMBL" id="JAYKXN010000004">
    <property type="protein sequence ID" value="KAK7294377.1"/>
    <property type="molecule type" value="Genomic_DNA"/>
</dbReference>
<feature type="domain" description="TIR" evidence="8">
    <location>
        <begin position="76"/>
        <end position="247"/>
    </location>
</feature>
<dbReference type="Pfam" id="PF01582">
    <property type="entry name" value="TIR"/>
    <property type="match status" value="1"/>
</dbReference>
<evidence type="ECO:0000259" key="8">
    <source>
        <dbReference type="PROSITE" id="PS50104"/>
    </source>
</evidence>
<proteinExistence type="predicted"/>
<feature type="transmembrane region" description="Helical" evidence="7">
    <location>
        <begin position="20"/>
        <end position="43"/>
    </location>
</feature>
<dbReference type="GO" id="GO:0006952">
    <property type="term" value="P:defense response"/>
    <property type="evidence" value="ECO:0007669"/>
    <property type="project" value="InterPro"/>
</dbReference>
<dbReference type="GO" id="GO:0043531">
    <property type="term" value="F:ADP binding"/>
    <property type="evidence" value="ECO:0007669"/>
    <property type="project" value="InterPro"/>
</dbReference>
<dbReference type="PRINTS" id="PR00364">
    <property type="entry name" value="DISEASERSIST"/>
</dbReference>
<dbReference type="InterPro" id="IPR058192">
    <property type="entry name" value="WHD_ROQ1-like"/>
</dbReference>
<keyword evidence="7" id="KW-0812">Transmembrane</keyword>
<dbReference type="InterPro" id="IPR042197">
    <property type="entry name" value="Apaf_helical"/>
</dbReference>
<organism evidence="9 10">
    <name type="scientific">Clitoria ternatea</name>
    <name type="common">Butterfly pea</name>
    <dbReference type="NCBI Taxonomy" id="43366"/>
    <lineage>
        <taxon>Eukaryota</taxon>
        <taxon>Viridiplantae</taxon>
        <taxon>Streptophyta</taxon>
        <taxon>Embryophyta</taxon>
        <taxon>Tracheophyta</taxon>
        <taxon>Spermatophyta</taxon>
        <taxon>Magnoliopsida</taxon>
        <taxon>eudicotyledons</taxon>
        <taxon>Gunneridae</taxon>
        <taxon>Pentapetalae</taxon>
        <taxon>rosids</taxon>
        <taxon>fabids</taxon>
        <taxon>Fabales</taxon>
        <taxon>Fabaceae</taxon>
        <taxon>Papilionoideae</taxon>
        <taxon>50 kb inversion clade</taxon>
        <taxon>NPAAA clade</taxon>
        <taxon>indigoferoid/millettioid clade</taxon>
        <taxon>Phaseoleae</taxon>
        <taxon>Clitoria</taxon>
    </lineage>
</organism>
<keyword evidence="3" id="KW-0677">Repeat</keyword>
<keyword evidence="4" id="KW-0378">Hydrolase</keyword>
<dbReference type="Pfam" id="PF00931">
    <property type="entry name" value="NB-ARC"/>
    <property type="match status" value="1"/>
</dbReference>
<dbReference type="Gene3D" id="3.80.10.10">
    <property type="entry name" value="Ribonuclease Inhibitor"/>
    <property type="match status" value="2"/>
</dbReference>
<keyword evidence="5" id="KW-0520">NAD</keyword>
<dbReference type="Pfam" id="PF20160">
    <property type="entry name" value="C-JID"/>
    <property type="match status" value="1"/>
</dbReference>